<dbReference type="EMBL" id="CAKOFQ010007016">
    <property type="protein sequence ID" value="CAH1987309.1"/>
    <property type="molecule type" value="Genomic_DNA"/>
</dbReference>
<dbReference type="PANTHER" id="PTHR24403:SF67">
    <property type="entry name" value="FI01116P-RELATED"/>
    <property type="match status" value="1"/>
</dbReference>
<dbReference type="GO" id="GO:0010468">
    <property type="term" value="P:regulation of gene expression"/>
    <property type="evidence" value="ECO:0007669"/>
    <property type="project" value="TreeGrafter"/>
</dbReference>
<dbReference type="PROSITE" id="PS00028">
    <property type="entry name" value="ZINC_FINGER_C2H2_1"/>
    <property type="match status" value="8"/>
</dbReference>
<dbReference type="InterPro" id="IPR050688">
    <property type="entry name" value="Zinc_finger/UBP_domain"/>
</dbReference>
<evidence type="ECO:0000256" key="2">
    <source>
        <dbReference type="ARBA" id="ARBA00022737"/>
    </source>
</evidence>
<dbReference type="PROSITE" id="PS50157">
    <property type="entry name" value="ZINC_FINGER_C2H2_2"/>
    <property type="match status" value="2"/>
</dbReference>
<dbReference type="AlphaFoldDB" id="A0A9P0PIB7"/>
<dbReference type="SMART" id="SM00355">
    <property type="entry name" value="ZnF_C2H2"/>
    <property type="match status" value="20"/>
</dbReference>
<evidence type="ECO:0000256" key="1">
    <source>
        <dbReference type="ARBA" id="ARBA00022723"/>
    </source>
</evidence>
<keyword evidence="4" id="KW-0862">Zinc</keyword>
<reference evidence="7" key="1">
    <citation type="submission" date="2022-03" db="EMBL/GenBank/DDBJ databases">
        <authorList>
            <person name="Sayadi A."/>
        </authorList>
    </citation>
    <scope>NUCLEOTIDE SEQUENCE</scope>
</reference>
<comment type="caution">
    <text evidence="7">The sequence shown here is derived from an EMBL/GenBank/DDBJ whole genome shotgun (WGS) entry which is preliminary data.</text>
</comment>
<sequence length="874" mass="101135">MEAAIIYRPSPQDLVKQEVAIKEEISDEIDKKSTKNCDRIETEQVKSENMDFAEGVADYVKTEDLLIIETTEPKVETREDTADYESDATVNSDVILERMMSEHMKMENLNKIEANTDAAVVKTEIGDVEAKVKIETPDTYTNMVNVPLDLKQLTGEFSIKEENDVTTDAVRDGTWKEDCSPPTVSSNVKTENSTRLARINRRSTREDATKKQCPRCDVTTTKHIWLDEHIINNHADLISTINRQIYRCPNCVYKTAFQSRLVSHSKTRCDVLNAKRKACVHCKGTFKTTNALNDHILQKHPDFISSVTNKIHVCKDCEYKTTVKVCFDRHTLEHLEKRPFKCPHCVCTFKKKSVLDNHILREHPDFTSTVTRTIFECKNCTYKTTSKTYLRKHNRVKHSRSSNEQSKCPHCTVTFKSKCSLDDHLLRTHPEFCKSVTSKIHACEFCDFKTTRKDQLERHMLKHPDDEKPSVCKHCVKIFPSIRTLNDHILKKHPDFIDSITSEIYACANCTFKTALKYHIIRHMRACFVSFPHKLKKCEHCDTTFRYKDSFDEHIVKQHPEFTASVSRKIYECPVCLYKTTRSRRFNSHKLKHPETFSDCKLNVCPHCGVSYQSKASLDDHILKKHPEFEASVSSKIHACPNSNCSYKSTDSGNLVKHMLKHPENASKIKFTNCEHCSCSFRTKRALGDHIFRKHPEFSSSISGKIHECAYCAYKTTRKWFLDGHLLKTHPTSSENAAFTKYECEFCPFKTVYKRNLAVHTRKHREAKPSPQVFACKYCSAVYRRVDTFNEHVVKKHPDNVDTITIKLHECKMCSFKSIFKQKFTEHMSKKHNDSRMGKYQCKSCTYSATDRPWLEEHILKNHPELISSVVSKA</sequence>
<evidence type="ECO:0000259" key="6">
    <source>
        <dbReference type="PROSITE" id="PS50157"/>
    </source>
</evidence>
<keyword evidence="1" id="KW-0479">Metal-binding</keyword>
<gene>
    <name evidence="7" type="ORF">ACAOBT_LOCUS17773</name>
</gene>
<name>A0A9P0PIB7_ACAOB</name>
<dbReference type="Gene3D" id="3.30.160.60">
    <property type="entry name" value="Classic Zinc Finger"/>
    <property type="match status" value="9"/>
</dbReference>
<proteinExistence type="predicted"/>
<evidence type="ECO:0000256" key="3">
    <source>
        <dbReference type="ARBA" id="ARBA00022771"/>
    </source>
</evidence>
<dbReference type="OrthoDB" id="3561125at2759"/>
<organism evidence="7 8">
    <name type="scientific">Acanthoscelides obtectus</name>
    <name type="common">Bean weevil</name>
    <name type="synonym">Bruchus obtectus</name>
    <dbReference type="NCBI Taxonomy" id="200917"/>
    <lineage>
        <taxon>Eukaryota</taxon>
        <taxon>Metazoa</taxon>
        <taxon>Ecdysozoa</taxon>
        <taxon>Arthropoda</taxon>
        <taxon>Hexapoda</taxon>
        <taxon>Insecta</taxon>
        <taxon>Pterygota</taxon>
        <taxon>Neoptera</taxon>
        <taxon>Endopterygota</taxon>
        <taxon>Coleoptera</taxon>
        <taxon>Polyphaga</taxon>
        <taxon>Cucujiformia</taxon>
        <taxon>Chrysomeloidea</taxon>
        <taxon>Chrysomelidae</taxon>
        <taxon>Bruchinae</taxon>
        <taxon>Bruchini</taxon>
        <taxon>Acanthoscelides</taxon>
    </lineage>
</organism>
<keyword evidence="2" id="KW-0677">Repeat</keyword>
<evidence type="ECO:0000313" key="7">
    <source>
        <dbReference type="EMBL" id="CAH1987309.1"/>
    </source>
</evidence>
<dbReference type="SUPFAM" id="SSF57667">
    <property type="entry name" value="beta-beta-alpha zinc fingers"/>
    <property type="match status" value="2"/>
</dbReference>
<feature type="domain" description="C2H2-type" evidence="6">
    <location>
        <begin position="742"/>
        <end position="769"/>
    </location>
</feature>
<dbReference type="GO" id="GO:0008270">
    <property type="term" value="F:zinc ion binding"/>
    <property type="evidence" value="ECO:0007669"/>
    <property type="project" value="UniProtKB-KW"/>
</dbReference>
<protein>
    <recommendedName>
        <fullName evidence="6">C2H2-type domain-containing protein</fullName>
    </recommendedName>
</protein>
<dbReference type="InterPro" id="IPR013087">
    <property type="entry name" value="Znf_C2H2_type"/>
</dbReference>
<dbReference type="Proteomes" id="UP001152888">
    <property type="component" value="Unassembled WGS sequence"/>
</dbReference>
<dbReference type="GO" id="GO:0005634">
    <property type="term" value="C:nucleus"/>
    <property type="evidence" value="ECO:0007669"/>
    <property type="project" value="TreeGrafter"/>
</dbReference>
<evidence type="ECO:0000313" key="8">
    <source>
        <dbReference type="Proteomes" id="UP001152888"/>
    </source>
</evidence>
<dbReference type="PANTHER" id="PTHR24403">
    <property type="entry name" value="ZINC FINGER PROTEIN"/>
    <property type="match status" value="1"/>
</dbReference>
<dbReference type="InterPro" id="IPR036236">
    <property type="entry name" value="Znf_C2H2_sf"/>
</dbReference>
<keyword evidence="3 5" id="KW-0863">Zinc-finger</keyword>
<evidence type="ECO:0000256" key="5">
    <source>
        <dbReference type="PROSITE-ProRule" id="PRU00042"/>
    </source>
</evidence>
<feature type="domain" description="C2H2-type" evidence="6">
    <location>
        <begin position="375"/>
        <end position="403"/>
    </location>
</feature>
<keyword evidence="8" id="KW-1185">Reference proteome</keyword>
<evidence type="ECO:0000256" key="4">
    <source>
        <dbReference type="ARBA" id="ARBA00022833"/>
    </source>
</evidence>
<accession>A0A9P0PIB7</accession>